<dbReference type="RefSeq" id="WP_020582660.1">
    <property type="nucleotide sequence ID" value="NZ_JOJP01000001.1"/>
</dbReference>
<dbReference type="InterPro" id="IPR019305">
    <property type="entry name" value="Uncharacterised_Smp"/>
</dbReference>
<proteinExistence type="inferred from homology"/>
<reference evidence="8 9" key="1">
    <citation type="submission" date="2014-06" db="EMBL/GenBank/DDBJ databases">
        <title>Whole Genome Sequences of Three Symbiotic Endozoicomonas Bacteria.</title>
        <authorList>
            <person name="Neave M.J."/>
            <person name="Apprill A."/>
            <person name="Voolstra C.R."/>
        </authorList>
    </citation>
    <scope>NUCLEOTIDE SEQUENCE [LARGE SCALE GENOMIC DNA]</scope>
    <source>
        <strain evidence="8 9">DSM 22380</strain>
    </source>
</reference>
<comment type="subcellular location">
    <subcellularLocation>
        <location evidence="1">Cell membrane</location>
    </subcellularLocation>
</comment>
<dbReference type="GO" id="GO:0005886">
    <property type="term" value="C:plasma membrane"/>
    <property type="evidence" value="ECO:0007669"/>
    <property type="project" value="UniProtKB-SubCell"/>
</dbReference>
<comment type="similarity">
    <text evidence="2">Belongs to the Smp family.</text>
</comment>
<feature type="transmembrane region" description="Helical" evidence="7">
    <location>
        <begin position="20"/>
        <end position="43"/>
    </location>
</feature>
<evidence type="ECO:0000256" key="3">
    <source>
        <dbReference type="ARBA" id="ARBA00022475"/>
    </source>
</evidence>
<evidence type="ECO:0000256" key="1">
    <source>
        <dbReference type="ARBA" id="ARBA00004236"/>
    </source>
</evidence>
<evidence type="ECO:0000313" key="9">
    <source>
        <dbReference type="Proteomes" id="UP000027997"/>
    </source>
</evidence>
<keyword evidence="5 7" id="KW-1133">Transmembrane helix</keyword>
<evidence type="ECO:0000313" key="8">
    <source>
        <dbReference type="EMBL" id="KEI69393.1"/>
    </source>
</evidence>
<dbReference type="Proteomes" id="UP000027997">
    <property type="component" value="Unassembled WGS sequence"/>
</dbReference>
<evidence type="ECO:0000256" key="5">
    <source>
        <dbReference type="ARBA" id="ARBA00022989"/>
    </source>
</evidence>
<keyword evidence="6 7" id="KW-0472">Membrane</keyword>
<keyword evidence="3" id="KW-1003">Cell membrane</keyword>
<dbReference type="Pfam" id="PF10144">
    <property type="entry name" value="SMP_2"/>
    <property type="match status" value="1"/>
</dbReference>
<name>A0A081K5G7_9GAMM</name>
<sequence length="422" mass="46661">MKKRIFTPDLFTRFISRFSIRTQLMLLFGLLMVTLTIGMSLVISNEIDSSSQHQADSIGQLLSEQTASAATDMLVTGDRLSLNVLLSQLVQNPYVAEASIYSIDNQRIAKAISKTADEDIRHPVYSSPIHYQDVIAGYARLSLNEDLLSQKPKEALFVIIAISLLLLLAGLIALQIYASSIASQLSLIERQLRSILPPGNPTPPVTGEIARVSAFVEQQLLEKKMAEPEEKVEDKPETAMIAAIKVKNLGRLQQLLAPRDLQDILRTHSQIINEAANYYDGEITYTPEGNAYLRFSSKESQTFTSDALFCCLMIEALTEKAGAINIARAHIGIGLSVSDQQTEFPEEQHPALGDSAASQALTLGNLPDMDGIYMYRSEASWLPSDLPDFEALDSEIIKIKGIKNEQANELRGQIYEMESILE</sequence>
<dbReference type="STRING" id="305900.GV64_00375"/>
<dbReference type="AlphaFoldDB" id="A0A081K5G7"/>
<gene>
    <name evidence="8" type="ORF">GV64_00375</name>
</gene>
<dbReference type="eggNOG" id="COG2114">
    <property type="taxonomic scope" value="Bacteria"/>
</dbReference>
<accession>A0A081K5G7</accession>
<evidence type="ECO:0000256" key="7">
    <source>
        <dbReference type="SAM" id="Phobius"/>
    </source>
</evidence>
<evidence type="ECO:0000256" key="4">
    <source>
        <dbReference type="ARBA" id="ARBA00022692"/>
    </source>
</evidence>
<keyword evidence="4 7" id="KW-0812">Transmembrane</keyword>
<dbReference type="EMBL" id="JOJP01000001">
    <property type="protein sequence ID" value="KEI69393.1"/>
    <property type="molecule type" value="Genomic_DNA"/>
</dbReference>
<evidence type="ECO:0000256" key="2">
    <source>
        <dbReference type="ARBA" id="ARBA00005362"/>
    </source>
</evidence>
<organism evidence="8 9">
    <name type="scientific">Endozoicomonas elysicola</name>
    <dbReference type="NCBI Taxonomy" id="305900"/>
    <lineage>
        <taxon>Bacteria</taxon>
        <taxon>Pseudomonadati</taxon>
        <taxon>Pseudomonadota</taxon>
        <taxon>Gammaproteobacteria</taxon>
        <taxon>Oceanospirillales</taxon>
        <taxon>Endozoicomonadaceae</taxon>
        <taxon>Endozoicomonas</taxon>
    </lineage>
</organism>
<evidence type="ECO:0000256" key="6">
    <source>
        <dbReference type="ARBA" id="ARBA00023136"/>
    </source>
</evidence>
<keyword evidence="9" id="KW-1185">Reference proteome</keyword>
<comment type="caution">
    <text evidence="8">The sequence shown here is derived from an EMBL/GenBank/DDBJ whole genome shotgun (WGS) entry which is preliminary data.</text>
</comment>
<protein>
    <submittedName>
        <fullName evidence="8">Uncharacterized protein</fullName>
    </submittedName>
</protein>
<feature type="transmembrane region" description="Helical" evidence="7">
    <location>
        <begin position="155"/>
        <end position="178"/>
    </location>
</feature>